<reference evidence="1" key="1">
    <citation type="submission" date="2021-02" db="EMBL/GenBank/DDBJ databases">
        <authorList>
            <person name="Nowell W R."/>
        </authorList>
    </citation>
    <scope>NUCLEOTIDE SEQUENCE</scope>
</reference>
<protein>
    <submittedName>
        <fullName evidence="1">Uncharacterized protein</fullName>
    </submittedName>
</protein>
<dbReference type="EMBL" id="CAJOBH010000939">
    <property type="protein sequence ID" value="CAF3826344.1"/>
    <property type="molecule type" value="Genomic_DNA"/>
</dbReference>
<gene>
    <name evidence="1" type="ORF">BYL167_LOCUS4428</name>
    <name evidence="2" type="ORF">GIL414_LOCUS3128</name>
</gene>
<sequence>NSTHSTKTNCNELSKCHRFLQFTSEEEHPITHTLPFIGVLIQRQSGQVLTSSNETVYGVWNTTAGSDSNPASNGTGIGKYSLGKGPYTVFDKNTNTKYVNFGNCNNTTTGSPNCAQKTGLYLTLKRGASLLVAFQLATADSFPQRDPLQITIEGSNNNSTELTRGSSWTLLYKGSSGISINQTRLTYGSIQWLLQNSEWYASYRFLVNLAMNNGTNIPFIQYSEVALFGY</sequence>
<feature type="non-terminal residue" evidence="1">
    <location>
        <position position="1"/>
    </location>
</feature>
<evidence type="ECO:0000313" key="2">
    <source>
        <dbReference type="EMBL" id="CAF3836560.1"/>
    </source>
</evidence>
<accession>A0A8S2JW86</accession>
<dbReference type="AlphaFoldDB" id="A0A8S2JW86"/>
<evidence type="ECO:0000313" key="1">
    <source>
        <dbReference type="EMBL" id="CAF3826344.1"/>
    </source>
</evidence>
<proteinExistence type="predicted"/>
<name>A0A8S2JW86_9BILA</name>
<dbReference type="EMBL" id="CAJOBJ010000659">
    <property type="protein sequence ID" value="CAF3836560.1"/>
    <property type="molecule type" value="Genomic_DNA"/>
</dbReference>
<evidence type="ECO:0000313" key="3">
    <source>
        <dbReference type="Proteomes" id="UP000681967"/>
    </source>
</evidence>
<dbReference type="Proteomes" id="UP000681720">
    <property type="component" value="Unassembled WGS sequence"/>
</dbReference>
<comment type="caution">
    <text evidence="1">The sequence shown here is derived from an EMBL/GenBank/DDBJ whole genome shotgun (WGS) entry which is preliminary data.</text>
</comment>
<organism evidence="1 3">
    <name type="scientific">Rotaria magnacalcarata</name>
    <dbReference type="NCBI Taxonomy" id="392030"/>
    <lineage>
        <taxon>Eukaryota</taxon>
        <taxon>Metazoa</taxon>
        <taxon>Spiralia</taxon>
        <taxon>Gnathifera</taxon>
        <taxon>Rotifera</taxon>
        <taxon>Eurotatoria</taxon>
        <taxon>Bdelloidea</taxon>
        <taxon>Philodinida</taxon>
        <taxon>Philodinidae</taxon>
        <taxon>Rotaria</taxon>
    </lineage>
</organism>
<dbReference type="Proteomes" id="UP000681967">
    <property type="component" value="Unassembled WGS sequence"/>
</dbReference>